<name>A0A3N4J528_9PEZI</name>
<accession>A0A3N4J528</accession>
<dbReference type="Proteomes" id="UP000276215">
    <property type="component" value="Unassembled WGS sequence"/>
</dbReference>
<evidence type="ECO:0000313" key="3">
    <source>
        <dbReference type="Proteomes" id="UP000276215"/>
    </source>
</evidence>
<feature type="region of interest" description="Disordered" evidence="1">
    <location>
        <begin position="1"/>
        <end position="20"/>
    </location>
</feature>
<sequence length="145" mass="16000">MLSKQHRPDHTAPPTHWVNNRMSADLNSSPAAAQKFLEAQAKTVKERWPEKSLSDIRLDLLYTKDLRTTLERILAGQFLYGTARDPRQPSALHRVTGMNKGIGNVIPIIDLSEDTPVKLPLSPAVAKRNLDRASKGNGKGGEVAK</sequence>
<keyword evidence="3" id="KW-1185">Reference proteome</keyword>
<dbReference type="EMBL" id="ML120452">
    <property type="protein sequence ID" value="RPA93419.1"/>
    <property type="molecule type" value="Genomic_DNA"/>
</dbReference>
<organism evidence="2 3">
    <name type="scientific">Choiromyces venosus 120613-1</name>
    <dbReference type="NCBI Taxonomy" id="1336337"/>
    <lineage>
        <taxon>Eukaryota</taxon>
        <taxon>Fungi</taxon>
        <taxon>Dikarya</taxon>
        <taxon>Ascomycota</taxon>
        <taxon>Pezizomycotina</taxon>
        <taxon>Pezizomycetes</taxon>
        <taxon>Pezizales</taxon>
        <taxon>Tuberaceae</taxon>
        <taxon>Choiromyces</taxon>
    </lineage>
</organism>
<reference evidence="2 3" key="1">
    <citation type="journal article" date="2018" name="Nat. Ecol. Evol.">
        <title>Pezizomycetes genomes reveal the molecular basis of ectomycorrhizal truffle lifestyle.</title>
        <authorList>
            <person name="Murat C."/>
            <person name="Payen T."/>
            <person name="Noel B."/>
            <person name="Kuo A."/>
            <person name="Morin E."/>
            <person name="Chen J."/>
            <person name="Kohler A."/>
            <person name="Krizsan K."/>
            <person name="Balestrini R."/>
            <person name="Da Silva C."/>
            <person name="Montanini B."/>
            <person name="Hainaut M."/>
            <person name="Levati E."/>
            <person name="Barry K.W."/>
            <person name="Belfiori B."/>
            <person name="Cichocki N."/>
            <person name="Clum A."/>
            <person name="Dockter R.B."/>
            <person name="Fauchery L."/>
            <person name="Guy J."/>
            <person name="Iotti M."/>
            <person name="Le Tacon F."/>
            <person name="Lindquist E.A."/>
            <person name="Lipzen A."/>
            <person name="Malagnac F."/>
            <person name="Mello A."/>
            <person name="Molinier V."/>
            <person name="Miyauchi S."/>
            <person name="Poulain J."/>
            <person name="Riccioni C."/>
            <person name="Rubini A."/>
            <person name="Sitrit Y."/>
            <person name="Splivallo R."/>
            <person name="Traeger S."/>
            <person name="Wang M."/>
            <person name="Zifcakova L."/>
            <person name="Wipf D."/>
            <person name="Zambonelli A."/>
            <person name="Paolocci F."/>
            <person name="Nowrousian M."/>
            <person name="Ottonello S."/>
            <person name="Baldrian P."/>
            <person name="Spatafora J.W."/>
            <person name="Henrissat B."/>
            <person name="Nagy L.G."/>
            <person name="Aury J.M."/>
            <person name="Wincker P."/>
            <person name="Grigoriev I.V."/>
            <person name="Bonfante P."/>
            <person name="Martin F.M."/>
        </authorList>
    </citation>
    <scope>NUCLEOTIDE SEQUENCE [LARGE SCALE GENOMIC DNA]</scope>
    <source>
        <strain evidence="2 3">120613-1</strain>
    </source>
</reference>
<protein>
    <submittedName>
        <fullName evidence="2">Uncharacterized protein</fullName>
    </submittedName>
</protein>
<evidence type="ECO:0000256" key="1">
    <source>
        <dbReference type="SAM" id="MobiDB-lite"/>
    </source>
</evidence>
<dbReference type="Gene3D" id="1.10.8.10">
    <property type="entry name" value="DNA helicase RuvA subunit, C-terminal domain"/>
    <property type="match status" value="1"/>
</dbReference>
<feature type="compositionally biased region" description="Basic and acidic residues" evidence="1">
    <location>
        <begin position="1"/>
        <end position="10"/>
    </location>
</feature>
<evidence type="ECO:0000313" key="2">
    <source>
        <dbReference type="EMBL" id="RPA93419.1"/>
    </source>
</evidence>
<proteinExistence type="predicted"/>
<dbReference type="OrthoDB" id="343092at2759"/>
<dbReference type="AlphaFoldDB" id="A0A3N4J528"/>
<gene>
    <name evidence="2" type="ORF">L873DRAFT_59300</name>
</gene>